<accession>A0A433VQD7</accession>
<dbReference type="OrthoDB" id="9846166at2"/>
<reference evidence="1" key="1">
    <citation type="submission" date="2018-12" db="EMBL/GenBank/DDBJ databases">
        <authorList>
            <person name="Will S."/>
            <person name="Neumann-Schaal M."/>
            <person name="Henke P."/>
        </authorList>
    </citation>
    <scope>NUCLEOTIDE SEQUENCE</scope>
    <source>
        <strain evidence="1">PCC 7102</strain>
    </source>
</reference>
<sequence length="79" mass="9191">MKLIINQENALRILKSKLNIIMHLKGVTLDKIIPTDVAPKLKTIREYVFYPKEVVKDWRTKIKTNAIKDILNGNIDLFT</sequence>
<dbReference type="SUPFAM" id="SSF75620">
    <property type="entry name" value="Release factor"/>
    <property type="match status" value="1"/>
</dbReference>
<dbReference type="RefSeq" id="WP_127080143.1">
    <property type="nucleotide sequence ID" value="NZ_VLKB01000010.1"/>
</dbReference>
<protein>
    <submittedName>
        <fullName evidence="1">Uncharacterized protein</fullName>
    </submittedName>
</protein>
<evidence type="ECO:0000313" key="2">
    <source>
        <dbReference type="Proteomes" id="UP000271624"/>
    </source>
</evidence>
<comment type="caution">
    <text evidence="1">The sequence shown here is derived from an EMBL/GenBank/DDBJ whole genome shotgun (WGS) entry which is preliminary data.</text>
</comment>
<organism evidence="1 2">
    <name type="scientific">Dulcicalothrix desertica PCC 7102</name>
    <dbReference type="NCBI Taxonomy" id="232991"/>
    <lineage>
        <taxon>Bacteria</taxon>
        <taxon>Bacillati</taxon>
        <taxon>Cyanobacteriota</taxon>
        <taxon>Cyanophyceae</taxon>
        <taxon>Nostocales</taxon>
        <taxon>Calotrichaceae</taxon>
        <taxon>Dulcicalothrix</taxon>
    </lineage>
</organism>
<proteinExistence type="predicted"/>
<dbReference type="PANTHER" id="PTHR43116:SF3">
    <property type="entry name" value="CLASS I PEPTIDE CHAIN RELEASE FACTOR"/>
    <property type="match status" value="1"/>
</dbReference>
<dbReference type="EMBL" id="RSCL01000003">
    <property type="protein sequence ID" value="RUT08326.1"/>
    <property type="molecule type" value="Genomic_DNA"/>
</dbReference>
<dbReference type="Gene3D" id="3.30.70.1660">
    <property type="match status" value="1"/>
</dbReference>
<reference evidence="1" key="2">
    <citation type="journal article" date="2019" name="Genome Biol. Evol.">
        <title>Day and night: Metabolic profiles and evolutionary relationships of six axenic non-marine cyanobacteria.</title>
        <authorList>
            <person name="Will S.E."/>
            <person name="Henke P."/>
            <person name="Boedeker C."/>
            <person name="Huang S."/>
            <person name="Brinkmann H."/>
            <person name="Rohde M."/>
            <person name="Jarek M."/>
            <person name="Friedl T."/>
            <person name="Seufert S."/>
            <person name="Schumacher M."/>
            <person name="Overmann J."/>
            <person name="Neumann-Schaal M."/>
            <person name="Petersen J."/>
        </authorList>
    </citation>
    <scope>NUCLEOTIDE SEQUENCE [LARGE SCALE GENOMIC DNA]</scope>
    <source>
        <strain evidence="1">PCC 7102</strain>
    </source>
</reference>
<evidence type="ECO:0000313" key="1">
    <source>
        <dbReference type="EMBL" id="RUT08326.1"/>
    </source>
</evidence>
<dbReference type="AlphaFoldDB" id="A0A433VQD7"/>
<keyword evidence="2" id="KW-1185">Reference proteome</keyword>
<dbReference type="Gene3D" id="3.30.160.20">
    <property type="match status" value="1"/>
</dbReference>
<dbReference type="PANTHER" id="PTHR43116">
    <property type="entry name" value="PEPTIDE CHAIN RELEASE FACTOR 2"/>
    <property type="match status" value="1"/>
</dbReference>
<gene>
    <name evidence="1" type="ORF">DSM106972_014940</name>
</gene>
<dbReference type="InterPro" id="IPR045853">
    <property type="entry name" value="Pep_chain_release_fac_I_sf"/>
</dbReference>
<name>A0A433VQD7_9CYAN</name>
<dbReference type="Proteomes" id="UP000271624">
    <property type="component" value="Unassembled WGS sequence"/>
</dbReference>